<dbReference type="InterPro" id="IPR001841">
    <property type="entry name" value="Znf_RING"/>
</dbReference>
<dbReference type="Pfam" id="PF13639">
    <property type="entry name" value="zf-RING_2"/>
    <property type="match status" value="1"/>
</dbReference>
<dbReference type="PROSITE" id="PS50089">
    <property type="entry name" value="ZF_RING_2"/>
    <property type="match status" value="1"/>
</dbReference>
<gene>
    <name evidence="8" type="primary">rnf214</name>
</gene>
<dbReference type="CDD" id="cd16477">
    <property type="entry name" value="RING-H2_RNF214"/>
    <property type="match status" value="1"/>
</dbReference>
<evidence type="ECO:0000313" key="8">
    <source>
        <dbReference type="Ensembl" id="ENSCMIP00000015181.1"/>
    </source>
</evidence>
<reference evidence="8" key="5">
    <citation type="submission" date="2025-09" db="UniProtKB">
        <authorList>
            <consortium name="Ensembl"/>
        </authorList>
    </citation>
    <scope>IDENTIFICATION</scope>
</reference>
<evidence type="ECO:0000256" key="6">
    <source>
        <dbReference type="SAM" id="MobiDB-lite"/>
    </source>
</evidence>
<dbReference type="InterPro" id="IPR013083">
    <property type="entry name" value="Znf_RING/FYVE/PHD"/>
</dbReference>
<dbReference type="SUPFAM" id="SSF57850">
    <property type="entry name" value="RING/U-box"/>
    <property type="match status" value="1"/>
</dbReference>
<dbReference type="Gene3D" id="3.30.40.10">
    <property type="entry name" value="Zinc/RING finger domain, C3HC4 (zinc finger)"/>
    <property type="match status" value="1"/>
</dbReference>
<keyword evidence="3" id="KW-0862">Zinc</keyword>
<reference evidence="9" key="1">
    <citation type="journal article" date="2006" name="Science">
        <title>Ancient noncoding elements conserved in the human genome.</title>
        <authorList>
            <person name="Venkatesh B."/>
            <person name="Kirkness E.F."/>
            <person name="Loh Y.H."/>
            <person name="Halpern A.L."/>
            <person name="Lee A.P."/>
            <person name="Johnson J."/>
            <person name="Dandona N."/>
            <person name="Viswanathan L.D."/>
            <person name="Tay A."/>
            <person name="Venter J.C."/>
            <person name="Strausberg R.L."/>
            <person name="Brenner S."/>
        </authorList>
    </citation>
    <scope>NUCLEOTIDE SEQUENCE [LARGE SCALE GENOMIC DNA]</scope>
</reference>
<evidence type="ECO:0000256" key="3">
    <source>
        <dbReference type="ARBA" id="ARBA00022833"/>
    </source>
</evidence>
<proteinExistence type="predicted"/>
<evidence type="ECO:0000256" key="4">
    <source>
        <dbReference type="PROSITE-ProRule" id="PRU00175"/>
    </source>
</evidence>
<feature type="domain" description="RING-type" evidence="7">
    <location>
        <begin position="248"/>
        <end position="289"/>
    </location>
</feature>
<reference evidence="9" key="2">
    <citation type="journal article" date="2007" name="PLoS Biol.">
        <title>Survey sequencing and comparative analysis of the elephant shark (Callorhinchus milii) genome.</title>
        <authorList>
            <person name="Venkatesh B."/>
            <person name="Kirkness E.F."/>
            <person name="Loh Y.H."/>
            <person name="Halpern A.L."/>
            <person name="Lee A.P."/>
            <person name="Johnson J."/>
            <person name="Dandona N."/>
            <person name="Viswanathan L.D."/>
            <person name="Tay A."/>
            <person name="Venter J.C."/>
            <person name="Strausberg R.L."/>
            <person name="Brenner S."/>
        </authorList>
    </citation>
    <scope>NUCLEOTIDE SEQUENCE [LARGE SCALE GENOMIC DNA]</scope>
</reference>
<evidence type="ECO:0000259" key="7">
    <source>
        <dbReference type="PROSITE" id="PS50089"/>
    </source>
</evidence>
<organism evidence="8 9">
    <name type="scientific">Callorhinchus milii</name>
    <name type="common">Ghost shark</name>
    <dbReference type="NCBI Taxonomy" id="7868"/>
    <lineage>
        <taxon>Eukaryota</taxon>
        <taxon>Metazoa</taxon>
        <taxon>Chordata</taxon>
        <taxon>Craniata</taxon>
        <taxon>Vertebrata</taxon>
        <taxon>Chondrichthyes</taxon>
        <taxon>Holocephali</taxon>
        <taxon>Chimaeriformes</taxon>
        <taxon>Callorhinchidae</taxon>
        <taxon>Callorhinchus</taxon>
    </lineage>
</organism>
<keyword evidence="5" id="KW-0175">Coiled coil</keyword>
<evidence type="ECO:0000256" key="1">
    <source>
        <dbReference type="ARBA" id="ARBA00022723"/>
    </source>
</evidence>
<dbReference type="PANTHER" id="PTHR15727:SF3">
    <property type="entry name" value="RING FINGER PROTEIN 214"/>
    <property type="match status" value="1"/>
</dbReference>
<sequence>MRPGALGLKIGRIFIIIIIPGFDPAPEPAVETSQSASRDTLNGSKKQQFPPPSNSELPKLQTECETAEAEVNTDQDIGNFMKAVTCEREVLKERYQEVLDRHRQLENQLQIKIRCLQQQAEEEKNICQENGKQIQEVKTKLEELKKKSEREKKEYLQKEQEMKTAAIIILASVNANCCCDNNGFSLYCVVTMSTSGFPAPSRAQLTQQIKQIKMSRGSIADLSVDELMNLVAQRLNEAEQSPGSPRLCLMCQKVVRGNEVHPMSCSHIVHKECIKYWAQSNKNSACPFCPTLR</sequence>
<reference evidence="9" key="3">
    <citation type="journal article" date="2014" name="Nature">
        <title>Elephant shark genome provides unique insights into gnathostome evolution.</title>
        <authorList>
            <consortium name="International Elephant Shark Genome Sequencing Consortium"/>
            <person name="Venkatesh B."/>
            <person name="Lee A.P."/>
            <person name="Ravi V."/>
            <person name="Maurya A.K."/>
            <person name="Lian M.M."/>
            <person name="Swann J.B."/>
            <person name="Ohta Y."/>
            <person name="Flajnik M.F."/>
            <person name="Sutoh Y."/>
            <person name="Kasahara M."/>
            <person name="Hoon S."/>
            <person name="Gangu V."/>
            <person name="Roy S.W."/>
            <person name="Irimia M."/>
            <person name="Korzh V."/>
            <person name="Kondrychyn I."/>
            <person name="Lim Z.W."/>
            <person name="Tay B.H."/>
            <person name="Tohari S."/>
            <person name="Kong K.W."/>
            <person name="Ho S."/>
            <person name="Lorente-Galdos B."/>
            <person name="Quilez J."/>
            <person name="Marques-Bonet T."/>
            <person name="Raney B.J."/>
            <person name="Ingham P.W."/>
            <person name="Tay A."/>
            <person name="Hillier L.W."/>
            <person name="Minx P."/>
            <person name="Boehm T."/>
            <person name="Wilson R.K."/>
            <person name="Brenner S."/>
            <person name="Warren W.C."/>
        </authorList>
    </citation>
    <scope>NUCLEOTIDE SEQUENCE [LARGE SCALE GENOMIC DNA]</scope>
</reference>
<evidence type="ECO:0000256" key="5">
    <source>
        <dbReference type="SAM" id="Coils"/>
    </source>
</evidence>
<feature type="coiled-coil region" evidence="5">
    <location>
        <begin position="81"/>
        <end position="165"/>
    </location>
</feature>
<dbReference type="GO" id="GO:0008270">
    <property type="term" value="F:zinc ion binding"/>
    <property type="evidence" value="ECO:0007669"/>
    <property type="project" value="UniProtKB-KW"/>
</dbReference>
<feature type="region of interest" description="Disordered" evidence="6">
    <location>
        <begin position="27"/>
        <end position="58"/>
    </location>
</feature>
<feature type="compositionally biased region" description="Polar residues" evidence="6">
    <location>
        <begin position="31"/>
        <end position="47"/>
    </location>
</feature>
<protein>
    <recommendedName>
        <fullName evidence="7">RING-type domain-containing protein</fullName>
    </recommendedName>
</protein>
<dbReference type="Proteomes" id="UP000314986">
    <property type="component" value="Unassembled WGS sequence"/>
</dbReference>
<evidence type="ECO:0000313" key="9">
    <source>
        <dbReference type="Proteomes" id="UP000314986"/>
    </source>
</evidence>
<dbReference type="Ensembl" id="ENSCMIT00000015500.1">
    <property type="protein sequence ID" value="ENSCMIP00000015181.1"/>
    <property type="gene ID" value="ENSCMIG00000007440.1"/>
</dbReference>
<accession>A0A4W3HGT9</accession>
<keyword evidence="2 4" id="KW-0863">Zinc-finger</keyword>
<keyword evidence="1" id="KW-0479">Metal-binding</keyword>
<dbReference type="PANTHER" id="PTHR15727">
    <property type="entry name" value="RING FINGER PROTEIN 214"/>
    <property type="match status" value="1"/>
</dbReference>
<reference evidence="8" key="4">
    <citation type="submission" date="2025-08" db="UniProtKB">
        <authorList>
            <consortium name="Ensembl"/>
        </authorList>
    </citation>
    <scope>IDENTIFICATION</scope>
</reference>
<dbReference type="GO" id="GO:0004842">
    <property type="term" value="F:ubiquitin-protein transferase activity"/>
    <property type="evidence" value="ECO:0007669"/>
    <property type="project" value="TreeGrafter"/>
</dbReference>
<dbReference type="AlphaFoldDB" id="A0A4W3HGT9"/>
<name>A0A4W3HGT9_CALMI</name>
<evidence type="ECO:0000256" key="2">
    <source>
        <dbReference type="ARBA" id="ARBA00022771"/>
    </source>
</evidence>
<dbReference type="GeneTree" id="ENSGT00940000159470"/>
<keyword evidence="9" id="KW-1185">Reference proteome</keyword>